<dbReference type="Proteomes" id="UP000621560">
    <property type="component" value="Unassembled WGS sequence"/>
</dbReference>
<name>A0A927GRK0_9BACL</name>
<evidence type="ECO:0000256" key="1">
    <source>
        <dbReference type="SAM" id="Phobius"/>
    </source>
</evidence>
<comment type="caution">
    <text evidence="2">The sequence shown here is derived from an EMBL/GenBank/DDBJ whole genome shotgun (WGS) entry which is preliminary data.</text>
</comment>
<proteinExistence type="predicted"/>
<dbReference type="SUPFAM" id="SSF50242">
    <property type="entry name" value="TIMP-like"/>
    <property type="match status" value="1"/>
</dbReference>
<keyword evidence="1" id="KW-0472">Membrane</keyword>
<dbReference type="Gene3D" id="2.40.50.120">
    <property type="match status" value="1"/>
</dbReference>
<evidence type="ECO:0008006" key="4">
    <source>
        <dbReference type="Google" id="ProtNLM"/>
    </source>
</evidence>
<reference evidence="2" key="1">
    <citation type="submission" date="2020-09" db="EMBL/GenBank/DDBJ databases">
        <title>A novel bacterium of genus Paenibacillus, isolated from South China Sea.</title>
        <authorList>
            <person name="Huang H."/>
            <person name="Mo K."/>
            <person name="Hu Y."/>
        </authorList>
    </citation>
    <scope>NUCLEOTIDE SEQUENCE</scope>
    <source>
        <strain evidence="2">IB182496</strain>
    </source>
</reference>
<evidence type="ECO:0000313" key="2">
    <source>
        <dbReference type="EMBL" id="MBD2845341.1"/>
    </source>
</evidence>
<keyword evidence="1" id="KW-1133">Transmembrane helix</keyword>
<organism evidence="2 3">
    <name type="scientific">Paenibacillus sabuli</name>
    <dbReference type="NCBI Taxonomy" id="2772509"/>
    <lineage>
        <taxon>Bacteria</taxon>
        <taxon>Bacillati</taxon>
        <taxon>Bacillota</taxon>
        <taxon>Bacilli</taxon>
        <taxon>Bacillales</taxon>
        <taxon>Paenibacillaceae</taxon>
        <taxon>Paenibacillus</taxon>
    </lineage>
</organism>
<accession>A0A927GRK0</accession>
<keyword evidence="3" id="KW-1185">Reference proteome</keyword>
<keyword evidence="1" id="KW-0812">Transmembrane</keyword>
<dbReference type="InterPro" id="IPR008993">
    <property type="entry name" value="TIMP-like_OB-fold"/>
</dbReference>
<gene>
    <name evidence="2" type="ORF">IDH44_09075</name>
</gene>
<protein>
    <recommendedName>
        <fullName evidence="4">Tissue inhibitor of metalloproteinase</fullName>
    </recommendedName>
</protein>
<dbReference type="EMBL" id="JACXIZ010000015">
    <property type="protein sequence ID" value="MBD2845341.1"/>
    <property type="molecule type" value="Genomic_DNA"/>
</dbReference>
<sequence>MRKGKGWIAALVLLQALVWWQPGEAKACSCAVAESVEAALASGDVVFVGQVALIQKTSIKNEAYDAALVEVDRVYQGIKANEAIVYTDWSSCQFPLAAGERYLLYAQEREDRLMVHTCSRSAALSEAAADLQLLGAGSAPSEQTDLRDAFHRLGQDNRRLYGLLALLVAIGAIAIIVRRMRASKR</sequence>
<dbReference type="RefSeq" id="WP_190916860.1">
    <property type="nucleotide sequence ID" value="NZ_JACXIZ010000015.1"/>
</dbReference>
<feature type="transmembrane region" description="Helical" evidence="1">
    <location>
        <begin position="160"/>
        <end position="177"/>
    </location>
</feature>
<evidence type="ECO:0000313" key="3">
    <source>
        <dbReference type="Proteomes" id="UP000621560"/>
    </source>
</evidence>
<dbReference type="AlphaFoldDB" id="A0A927GRK0"/>